<feature type="domain" description="Protein kinase" evidence="6">
    <location>
        <begin position="1"/>
        <end position="266"/>
    </location>
</feature>
<organism evidence="7 8">
    <name type="scientific">Allacma fusca</name>
    <dbReference type="NCBI Taxonomy" id="39272"/>
    <lineage>
        <taxon>Eukaryota</taxon>
        <taxon>Metazoa</taxon>
        <taxon>Ecdysozoa</taxon>
        <taxon>Arthropoda</taxon>
        <taxon>Hexapoda</taxon>
        <taxon>Collembola</taxon>
        <taxon>Symphypleona</taxon>
        <taxon>Sminthuridae</taxon>
        <taxon>Allacma</taxon>
    </lineage>
</organism>
<accession>A0A8J2JRE9</accession>
<keyword evidence="1" id="KW-0808">Transferase</keyword>
<dbReference type="FunFam" id="1.10.510.10:FF:000554">
    <property type="entry name" value="Predicted protein"/>
    <property type="match status" value="1"/>
</dbReference>
<dbReference type="Proteomes" id="UP000708208">
    <property type="component" value="Unassembled WGS sequence"/>
</dbReference>
<evidence type="ECO:0000313" key="7">
    <source>
        <dbReference type="EMBL" id="CAG7720044.1"/>
    </source>
</evidence>
<keyword evidence="3" id="KW-0418">Kinase</keyword>
<dbReference type="GO" id="GO:0007169">
    <property type="term" value="P:cell surface receptor protein tyrosine kinase signaling pathway"/>
    <property type="evidence" value="ECO:0007669"/>
    <property type="project" value="TreeGrafter"/>
</dbReference>
<keyword evidence="4" id="KW-0067">ATP-binding</keyword>
<dbReference type="GO" id="GO:0043235">
    <property type="term" value="C:receptor complex"/>
    <property type="evidence" value="ECO:0007669"/>
    <property type="project" value="TreeGrafter"/>
</dbReference>
<protein>
    <recommendedName>
        <fullName evidence="6">Protein kinase domain-containing protein</fullName>
    </recommendedName>
</protein>
<dbReference type="GO" id="GO:0005524">
    <property type="term" value="F:ATP binding"/>
    <property type="evidence" value="ECO:0007669"/>
    <property type="project" value="UniProtKB-KW"/>
</dbReference>
<evidence type="ECO:0000256" key="4">
    <source>
        <dbReference type="ARBA" id="ARBA00022840"/>
    </source>
</evidence>
<evidence type="ECO:0000313" key="8">
    <source>
        <dbReference type="Proteomes" id="UP000708208"/>
    </source>
</evidence>
<dbReference type="InterPro" id="IPR001245">
    <property type="entry name" value="Ser-Thr/Tyr_kinase_cat_dom"/>
</dbReference>
<dbReference type="CDD" id="cd00192">
    <property type="entry name" value="PTKc"/>
    <property type="match status" value="1"/>
</dbReference>
<dbReference type="GO" id="GO:0005886">
    <property type="term" value="C:plasma membrane"/>
    <property type="evidence" value="ECO:0007669"/>
    <property type="project" value="TreeGrafter"/>
</dbReference>
<evidence type="ECO:0000256" key="1">
    <source>
        <dbReference type="ARBA" id="ARBA00022679"/>
    </source>
</evidence>
<reference evidence="7" key="1">
    <citation type="submission" date="2021-06" db="EMBL/GenBank/DDBJ databases">
        <authorList>
            <person name="Hodson N. C."/>
            <person name="Mongue J. A."/>
            <person name="Jaron S. K."/>
        </authorList>
    </citation>
    <scope>NUCLEOTIDE SEQUENCE</scope>
</reference>
<gene>
    <name evidence="7" type="ORF">AFUS01_LOCUS9335</name>
</gene>
<evidence type="ECO:0000256" key="2">
    <source>
        <dbReference type="ARBA" id="ARBA00022741"/>
    </source>
</evidence>
<dbReference type="InterPro" id="IPR000719">
    <property type="entry name" value="Prot_kinase_dom"/>
</dbReference>
<dbReference type="PANTHER" id="PTHR24416">
    <property type="entry name" value="TYROSINE-PROTEIN KINASE RECEPTOR"/>
    <property type="match status" value="1"/>
</dbReference>
<dbReference type="AlphaFoldDB" id="A0A8J2JRE9"/>
<dbReference type="OrthoDB" id="7789554at2759"/>
<dbReference type="GO" id="GO:0004714">
    <property type="term" value="F:transmembrane receptor protein tyrosine kinase activity"/>
    <property type="evidence" value="ECO:0007669"/>
    <property type="project" value="TreeGrafter"/>
</dbReference>
<evidence type="ECO:0000259" key="6">
    <source>
        <dbReference type="PROSITE" id="PS50011"/>
    </source>
</evidence>
<evidence type="ECO:0000256" key="5">
    <source>
        <dbReference type="ARBA" id="ARBA00023137"/>
    </source>
</evidence>
<dbReference type="PROSITE" id="PS00109">
    <property type="entry name" value="PROTEIN_KINASE_TYR"/>
    <property type="match status" value="1"/>
</dbReference>
<evidence type="ECO:0000256" key="3">
    <source>
        <dbReference type="ARBA" id="ARBA00022777"/>
    </source>
</evidence>
<dbReference type="Pfam" id="PF07714">
    <property type="entry name" value="PK_Tyr_Ser-Thr"/>
    <property type="match status" value="1"/>
</dbReference>
<keyword evidence="5" id="KW-0829">Tyrosine-protein kinase</keyword>
<keyword evidence="2" id="KW-0547">Nucleotide-binding</keyword>
<comment type="caution">
    <text evidence="7">The sequence shown here is derived from an EMBL/GenBank/DDBJ whole genome shotgun (WGS) entry which is preliminary data.</text>
</comment>
<dbReference type="PIRSF" id="PIRSF000615">
    <property type="entry name" value="TyrPK_CSF1-R"/>
    <property type="match status" value="1"/>
</dbReference>
<feature type="non-terminal residue" evidence="7">
    <location>
        <position position="1"/>
    </location>
</feature>
<sequence>CSTENIAVKTTKPKVDRSILLALMSELKVMIHLEMHEHIVQLLGACTEFLREGRVFVLVEYCPLGSLDLYLRTTVRTKLDNLVSINEQTITNQEIPGTIESLSGNVFVNWAVQIARGMQHLESKRVIHGDLATRNVLLYSENHIKITDFGLSRQLLNYDNYVKQSQTKLPWRWLAIETLKSMVFTHKSDVWSYGVTLWEIFSLGLIPYPGMGWTTEFVDYLEQNLRLSRPKFASEEIYKIMMRCWEIDPEMRPDFKHIEDMLRTLFQFPSSSDYCDISV</sequence>
<dbReference type="EMBL" id="CAJVCH010066871">
    <property type="protein sequence ID" value="CAG7720044.1"/>
    <property type="molecule type" value="Genomic_DNA"/>
</dbReference>
<dbReference type="PANTHER" id="PTHR24416:SF600">
    <property type="entry name" value="PDGF- AND VEGF-RECEPTOR RELATED, ISOFORM J"/>
    <property type="match status" value="1"/>
</dbReference>
<proteinExistence type="predicted"/>
<dbReference type="InterPro" id="IPR050122">
    <property type="entry name" value="RTK"/>
</dbReference>
<dbReference type="PROSITE" id="PS50011">
    <property type="entry name" value="PROTEIN_KINASE_DOM"/>
    <property type="match status" value="1"/>
</dbReference>
<dbReference type="InterPro" id="IPR008266">
    <property type="entry name" value="Tyr_kinase_AS"/>
</dbReference>
<name>A0A8J2JRE9_9HEXA</name>
<keyword evidence="8" id="KW-1185">Reference proteome</keyword>